<protein>
    <submittedName>
        <fullName evidence="2">GNAT family N-acetyltransferase</fullName>
        <ecNumber evidence="2">2.3.-.-</ecNumber>
    </submittedName>
</protein>
<dbReference type="PROSITE" id="PS51186">
    <property type="entry name" value="GNAT"/>
    <property type="match status" value="1"/>
</dbReference>
<reference evidence="3" key="1">
    <citation type="journal article" date="2019" name="Int. J. Syst. Evol. Microbiol.">
        <title>The Global Catalogue of Microorganisms (GCM) 10K type strain sequencing project: providing services to taxonomists for standard genome sequencing and annotation.</title>
        <authorList>
            <consortium name="The Broad Institute Genomics Platform"/>
            <consortium name="The Broad Institute Genome Sequencing Center for Infectious Disease"/>
            <person name="Wu L."/>
            <person name="Ma J."/>
        </authorList>
    </citation>
    <scope>NUCLEOTIDE SEQUENCE [LARGE SCALE GENOMIC DNA]</scope>
    <source>
        <strain evidence="3">CGMCC 4.7289</strain>
    </source>
</reference>
<accession>A0ABV8LTI4</accession>
<gene>
    <name evidence="2" type="ORF">ACFOZ4_23840</name>
</gene>
<evidence type="ECO:0000313" key="2">
    <source>
        <dbReference type="EMBL" id="MFC4133653.1"/>
    </source>
</evidence>
<name>A0ABV8LTI4_9ACTN</name>
<sequence length="167" mass="18769">MIEIKTSRLLLRSWRDADLDPWAEMNADPEVRAHLGPLLSREQAAASIRYFQEGIERDGYSFWAVEVLETGEFIGMAGLDAVDEEAPVDGVEIGWRLARSAWGHGYATEAAIALLDYGFEQLGLPEILSITTIDNVRSQAVMRRLGMEPLTEFDEDGVRQVVFRKAR</sequence>
<comment type="caution">
    <text evidence="2">The sequence shown here is derived from an EMBL/GenBank/DDBJ whole genome shotgun (WGS) entry which is preliminary data.</text>
</comment>
<keyword evidence="3" id="KW-1185">Reference proteome</keyword>
<dbReference type="SUPFAM" id="SSF55729">
    <property type="entry name" value="Acyl-CoA N-acyltransferases (Nat)"/>
    <property type="match status" value="1"/>
</dbReference>
<dbReference type="InterPro" id="IPR051531">
    <property type="entry name" value="N-acetyltransferase"/>
</dbReference>
<keyword evidence="2" id="KW-0808">Transferase</keyword>
<dbReference type="InterPro" id="IPR000182">
    <property type="entry name" value="GNAT_dom"/>
</dbReference>
<dbReference type="RefSeq" id="WP_253750673.1">
    <property type="nucleotide sequence ID" value="NZ_JAMZDZ010000001.1"/>
</dbReference>
<keyword evidence="2" id="KW-0012">Acyltransferase</keyword>
<dbReference type="Gene3D" id="3.40.630.30">
    <property type="match status" value="1"/>
</dbReference>
<dbReference type="GO" id="GO:0016746">
    <property type="term" value="F:acyltransferase activity"/>
    <property type="evidence" value="ECO:0007669"/>
    <property type="project" value="UniProtKB-KW"/>
</dbReference>
<dbReference type="EC" id="2.3.-.-" evidence="2"/>
<dbReference type="Proteomes" id="UP001595816">
    <property type="component" value="Unassembled WGS sequence"/>
</dbReference>
<organism evidence="2 3">
    <name type="scientific">Hamadaea flava</name>
    <dbReference type="NCBI Taxonomy" id="1742688"/>
    <lineage>
        <taxon>Bacteria</taxon>
        <taxon>Bacillati</taxon>
        <taxon>Actinomycetota</taxon>
        <taxon>Actinomycetes</taxon>
        <taxon>Micromonosporales</taxon>
        <taxon>Micromonosporaceae</taxon>
        <taxon>Hamadaea</taxon>
    </lineage>
</organism>
<dbReference type="Pfam" id="PF13302">
    <property type="entry name" value="Acetyltransf_3"/>
    <property type="match status" value="1"/>
</dbReference>
<proteinExistence type="predicted"/>
<evidence type="ECO:0000313" key="3">
    <source>
        <dbReference type="Proteomes" id="UP001595816"/>
    </source>
</evidence>
<feature type="domain" description="N-acetyltransferase" evidence="1">
    <location>
        <begin position="9"/>
        <end position="167"/>
    </location>
</feature>
<dbReference type="PANTHER" id="PTHR43792">
    <property type="entry name" value="GNAT FAMILY, PUTATIVE (AFU_ORTHOLOGUE AFUA_3G00765)-RELATED-RELATED"/>
    <property type="match status" value="1"/>
</dbReference>
<dbReference type="PANTHER" id="PTHR43792:SF1">
    <property type="entry name" value="N-ACETYLTRANSFERASE DOMAIN-CONTAINING PROTEIN"/>
    <property type="match status" value="1"/>
</dbReference>
<dbReference type="InterPro" id="IPR016181">
    <property type="entry name" value="Acyl_CoA_acyltransferase"/>
</dbReference>
<evidence type="ECO:0000259" key="1">
    <source>
        <dbReference type="PROSITE" id="PS51186"/>
    </source>
</evidence>
<dbReference type="EMBL" id="JBHSAY010000013">
    <property type="protein sequence ID" value="MFC4133653.1"/>
    <property type="molecule type" value="Genomic_DNA"/>
</dbReference>